<evidence type="ECO:0000313" key="3">
    <source>
        <dbReference type="Proteomes" id="UP000190675"/>
    </source>
</evidence>
<feature type="region of interest" description="Disordered" evidence="1">
    <location>
        <begin position="41"/>
        <end position="64"/>
    </location>
</feature>
<gene>
    <name evidence="2" type="ORF">SAMN05444169_0608</name>
</gene>
<dbReference type="AlphaFoldDB" id="A0A1M5H696"/>
<proteinExistence type="predicted"/>
<protein>
    <submittedName>
        <fullName evidence="2">Uncharacterized protein</fullName>
    </submittedName>
</protein>
<evidence type="ECO:0000313" key="2">
    <source>
        <dbReference type="EMBL" id="SHG11435.1"/>
    </source>
</evidence>
<accession>A0A1M5H696</accession>
<name>A0A1M5H696_9BRAD</name>
<dbReference type="EMBL" id="LT670818">
    <property type="protein sequence ID" value="SHG11435.1"/>
    <property type="molecule type" value="Genomic_DNA"/>
</dbReference>
<evidence type="ECO:0000256" key="1">
    <source>
        <dbReference type="SAM" id="MobiDB-lite"/>
    </source>
</evidence>
<dbReference type="Proteomes" id="UP000190675">
    <property type="component" value="Chromosome I"/>
</dbReference>
<dbReference type="RefSeq" id="WP_079564581.1">
    <property type="nucleotide sequence ID" value="NZ_LT670818.1"/>
</dbReference>
<sequence length="64" mass="7001">MAAITFNAAHRKEQARKQLDAALAAYREMLDRFVSNQMRQAAAEAELARPRKAADATSPSKAPS</sequence>
<organism evidence="2 3">
    <name type="scientific">Bradyrhizobium erythrophlei</name>
    <dbReference type="NCBI Taxonomy" id="1437360"/>
    <lineage>
        <taxon>Bacteria</taxon>
        <taxon>Pseudomonadati</taxon>
        <taxon>Pseudomonadota</taxon>
        <taxon>Alphaproteobacteria</taxon>
        <taxon>Hyphomicrobiales</taxon>
        <taxon>Nitrobacteraceae</taxon>
        <taxon>Bradyrhizobium</taxon>
    </lineage>
</organism>
<reference evidence="2 3" key="1">
    <citation type="submission" date="2016-11" db="EMBL/GenBank/DDBJ databases">
        <authorList>
            <person name="Jaros S."/>
            <person name="Januszkiewicz K."/>
            <person name="Wedrychowicz H."/>
        </authorList>
    </citation>
    <scope>NUCLEOTIDE SEQUENCE [LARGE SCALE GENOMIC DNA]</scope>
    <source>
        <strain evidence="2 3">GAS242</strain>
    </source>
</reference>